<accession>A0ABX0U8H2</accession>
<evidence type="ECO:0000256" key="1">
    <source>
        <dbReference type="ARBA" id="ARBA00022737"/>
    </source>
</evidence>
<dbReference type="Pfam" id="PF13432">
    <property type="entry name" value="TPR_16"/>
    <property type="match status" value="2"/>
</dbReference>
<gene>
    <name evidence="4" type="ORF">FHT01_002610</name>
</gene>
<dbReference type="InterPro" id="IPR051012">
    <property type="entry name" value="CellSynth/LPSAsmb/PSIAsmb"/>
</dbReference>
<dbReference type="SUPFAM" id="SSF48452">
    <property type="entry name" value="TPR-like"/>
    <property type="match status" value="1"/>
</dbReference>
<feature type="repeat" description="TPR" evidence="3">
    <location>
        <begin position="373"/>
        <end position="406"/>
    </location>
</feature>
<sequence length="529" mass="54987">MIAVAAAAFAAPAHADGNLSAYVRARAAAEAGAVEVAAAGYATALAADPANPLIAIRAFREGIAAGDLALARRALSVLEKSDVAPPDSALLRFADALVARDTAAAIAATDRLGEGPLDFIGPVLRAWLALGMRGGDPFAVLDAAEPNALTRRYAAENRALLLIATGNTQQGVEALQALLGSDEASFDLRVNAAQLLAGRREKRLAQALLGGSDPAIAAQRKALGRGVRPSPAFGAARLFMRLGADLNREETAQLSILLARAALLLEPGSDRAKLLLADALSRDGADTRALATLDAIAPDSPFASQVRALRVTVLTRGGDAAQALAAATRVADSPTATAADAQNLGDLLVGEGRYDAAADAYRLAAARGGEDDWIVQIQLGGALEQAGRWDEALPHLRRAVELAPEQPVALNYLGYAQAERGEQLSQAVAMLEKASALVPGDPSIADSLGWAYYRSGDAARAVPLIERAARDDPGSTTINEHLGDVYWRIGRRYEARYAWRAAAVYAEGEAADRIADKIAGGLVAASAQR</sequence>
<dbReference type="SUPFAM" id="SSF81901">
    <property type="entry name" value="HCP-like"/>
    <property type="match status" value="1"/>
</dbReference>
<dbReference type="Gene3D" id="1.25.40.10">
    <property type="entry name" value="Tetratricopeptide repeat domain"/>
    <property type="match status" value="1"/>
</dbReference>
<dbReference type="PANTHER" id="PTHR45586:SF1">
    <property type="entry name" value="LIPOPOLYSACCHARIDE ASSEMBLY PROTEIN B"/>
    <property type="match status" value="1"/>
</dbReference>
<reference evidence="4 5" key="1">
    <citation type="submission" date="2020-03" db="EMBL/GenBank/DDBJ databases">
        <title>Genomic Encyclopedia of Type Strains, Phase IV (KMG-IV): sequencing the most valuable type-strain genomes for metagenomic binning, comparative biology and taxonomic classification.</title>
        <authorList>
            <person name="Goeker M."/>
        </authorList>
    </citation>
    <scope>NUCLEOTIDE SEQUENCE [LARGE SCALE GENOMIC DNA]</scope>
    <source>
        <strain evidence="4 5">DSM 22753</strain>
    </source>
</reference>
<organism evidence="4 5">
    <name type="scientific">Sphingomonas japonica</name>
    <dbReference type="NCBI Taxonomy" id="511662"/>
    <lineage>
        <taxon>Bacteria</taxon>
        <taxon>Pseudomonadati</taxon>
        <taxon>Pseudomonadota</taxon>
        <taxon>Alphaproteobacteria</taxon>
        <taxon>Sphingomonadales</taxon>
        <taxon>Sphingomonadaceae</taxon>
        <taxon>Sphingomonas</taxon>
    </lineage>
</organism>
<evidence type="ECO:0000313" key="4">
    <source>
        <dbReference type="EMBL" id="NIJ25068.1"/>
    </source>
</evidence>
<dbReference type="PROSITE" id="PS50005">
    <property type="entry name" value="TPR"/>
    <property type="match status" value="1"/>
</dbReference>
<dbReference type="PANTHER" id="PTHR45586">
    <property type="entry name" value="TPR REPEAT-CONTAINING PROTEIN PA4667"/>
    <property type="match status" value="1"/>
</dbReference>
<evidence type="ECO:0000256" key="2">
    <source>
        <dbReference type="ARBA" id="ARBA00022803"/>
    </source>
</evidence>
<dbReference type="SMART" id="SM00028">
    <property type="entry name" value="TPR"/>
    <property type="match status" value="3"/>
</dbReference>
<protein>
    <submittedName>
        <fullName evidence="4">Flp pilus assembly protein TadD</fullName>
    </submittedName>
</protein>
<dbReference type="InterPro" id="IPR011990">
    <property type="entry name" value="TPR-like_helical_dom_sf"/>
</dbReference>
<evidence type="ECO:0000313" key="5">
    <source>
        <dbReference type="Proteomes" id="UP000788153"/>
    </source>
</evidence>
<dbReference type="Proteomes" id="UP000788153">
    <property type="component" value="Unassembled WGS sequence"/>
</dbReference>
<proteinExistence type="predicted"/>
<comment type="caution">
    <text evidence="4">The sequence shown here is derived from an EMBL/GenBank/DDBJ whole genome shotgun (WGS) entry which is preliminary data.</text>
</comment>
<dbReference type="InterPro" id="IPR019734">
    <property type="entry name" value="TPR_rpt"/>
</dbReference>
<dbReference type="EMBL" id="JAASQP010000001">
    <property type="protein sequence ID" value="NIJ25068.1"/>
    <property type="molecule type" value="Genomic_DNA"/>
</dbReference>
<keyword evidence="5" id="KW-1185">Reference proteome</keyword>
<evidence type="ECO:0000256" key="3">
    <source>
        <dbReference type="PROSITE-ProRule" id="PRU00339"/>
    </source>
</evidence>
<keyword evidence="2 3" id="KW-0802">TPR repeat</keyword>
<dbReference type="RefSeq" id="WP_140047533.1">
    <property type="nucleotide sequence ID" value="NZ_BAAAEV010000001.1"/>
</dbReference>
<keyword evidence="1" id="KW-0677">Repeat</keyword>
<name>A0ABX0U8H2_9SPHN</name>